<evidence type="ECO:0000256" key="10">
    <source>
        <dbReference type="ARBA" id="ARBA00022840"/>
    </source>
</evidence>
<protein>
    <recommendedName>
        <fullName evidence="4 13">Tetraacyldisaccharide 4'-kinase</fullName>
        <ecNumber evidence="3 13">2.7.1.130</ecNumber>
    </recommendedName>
    <alternativeName>
        <fullName evidence="12 13">Lipid A 4'-kinase</fullName>
    </alternativeName>
</protein>
<evidence type="ECO:0000256" key="5">
    <source>
        <dbReference type="ARBA" id="ARBA00022516"/>
    </source>
</evidence>
<dbReference type="InterPro" id="IPR003758">
    <property type="entry name" value="LpxK"/>
</dbReference>
<keyword evidence="7 13" id="KW-0808">Transferase</keyword>
<dbReference type="Proteomes" id="UP001196980">
    <property type="component" value="Unassembled WGS sequence"/>
</dbReference>
<evidence type="ECO:0000313" key="14">
    <source>
        <dbReference type="EMBL" id="MBV6342543.1"/>
    </source>
</evidence>
<evidence type="ECO:0000256" key="9">
    <source>
        <dbReference type="ARBA" id="ARBA00022777"/>
    </source>
</evidence>
<keyword evidence="10 13" id="KW-0067">ATP-binding</keyword>
<evidence type="ECO:0000256" key="4">
    <source>
        <dbReference type="ARBA" id="ARBA00016436"/>
    </source>
</evidence>
<evidence type="ECO:0000256" key="1">
    <source>
        <dbReference type="ARBA" id="ARBA00002274"/>
    </source>
</evidence>
<evidence type="ECO:0000256" key="7">
    <source>
        <dbReference type="ARBA" id="ARBA00022679"/>
    </source>
</evidence>
<feature type="binding site" evidence="13">
    <location>
        <begin position="37"/>
        <end position="44"/>
    </location>
    <ligand>
        <name>ATP</name>
        <dbReference type="ChEBI" id="CHEBI:30616"/>
    </ligand>
</feature>
<keyword evidence="9 13" id="KW-0418">Kinase</keyword>
<dbReference type="HAMAP" id="MF_00409">
    <property type="entry name" value="LpxK"/>
    <property type="match status" value="1"/>
</dbReference>
<sequence length="332" mass="36522">MNIIEHLYNIGLTLKRNRAVSRQRRLPHRVISVGNITLGGTGKTPLVIALAREAVRIGLKPCILTRGYRGKTVGPCIVSNGNGPLMDVTEAGDEPVLMALRLPQVEIIKGPDRYEAAQLSKQADIFILDDAFQHFALYRDIDIVLVDCLKGFGNGRLFPAGPLREPLAQLARANIIVATRNDTHNTNGNSIIETLCNRAGVAYPAGITTEVYTAQHRPTCLKTIHGTDIPLSALAGQRVFAFCGIGNPDAFKRTLLSTGADVTGIIPLPDHHRYTNSDLKKILKKSGTEQWIITTEKDIIKIRQNPLAGKVLYLMIEFETDGGFYKRIFGYD</sequence>
<comment type="similarity">
    <text evidence="13">Belongs to the LpxK family.</text>
</comment>
<comment type="function">
    <text evidence="1 13">Transfers the gamma-phosphate of ATP to the 4'-position of a tetraacyldisaccharide 1-phosphate intermediate (termed DS-1-P) to form tetraacyldisaccharide 1,4'-bis-phosphate (lipid IVA).</text>
</comment>
<dbReference type="NCBIfam" id="TIGR00682">
    <property type="entry name" value="lpxK"/>
    <property type="match status" value="1"/>
</dbReference>
<keyword evidence="8 13" id="KW-0547">Nucleotide-binding</keyword>
<comment type="caution">
    <text evidence="14">The sequence shown here is derived from an EMBL/GenBank/DDBJ whole genome shotgun (WGS) entry which is preliminary data.</text>
</comment>
<evidence type="ECO:0000256" key="12">
    <source>
        <dbReference type="ARBA" id="ARBA00029757"/>
    </source>
</evidence>
<dbReference type="RefSeq" id="WP_218253159.1">
    <property type="nucleotide sequence ID" value="NZ_JABXWD010000277.1"/>
</dbReference>
<name>A0ABS6S298_9BACT</name>
<dbReference type="EC" id="2.7.1.130" evidence="3 13"/>
<evidence type="ECO:0000256" key="3">
    <source>
        <dbReference type="ARBA" id="ARBA00012071"/>
    </source>
</evidence>
<dbReference type="Pfam" id="PF02606">
    <property type="entry name" value="LpxK"/>
    <property type="match status" value="1"/>
</dbReference>
<evidence type="ECO:0000256" key="6">
    <source>
        <dbReference type="ARBA" id="ARBA00022556"/>
    </source>
</evidence>
<dbReference type="GO" id="GO:0009029">
    <property type="term" value="F:lipid-A 4'-kinase activity"/>
    <property type="evidence" value="ECO:0007669"/>
    <property type="project" value="UniProtKB-EC"/>
</dbReference>
<comment type="pathway">
    <text evidence="2 13">Glycolipid biosynthesis; lipid IV(A) biosynthesis; lipid IV(A) from (3R)-3-hydroxytetradecanoyl-[acyl-carrier-protein] and UDP-N-acetyl-alpha-D-glucosamine: step 6/6.</text>
</comment>
<evidence type="ECO:0000256" key="8">
    <source>
        <dbReference type="ARBA" id="ARBA00022741"/>
    </source>
</evidence>
<keyword evidence="5 13" id="KW-0444">Lipid biosynthesis</keyword>
<dbReference type="PANTHER" id="PTHR42724">
    <property type="entry name" value="TETRAACYLDISACCHARIDE 4'-KINASE"/>
    <property type="match status" value="1"/>
</dbReference>
<comment type="catalytic activity">
    <reaction evidence="13">
        <text>a lipid A disaccharide + ATP = a lipid IVA + ADP + H(+)</text>
        <dbReference type="Rhea" id="RHEA:67840"/>
        <dbReference type="ChEBI" id="CHEBI:15378"/>
        <dbReference type="ChEBI" id="CHEBI:30616"/>
        <dbReference type="ChEBI" id="CHEBI:176343"/>
        <dbReference type="ChEBI" id="CHEBI:176425"/>
        <dbReference type="ChEBI" id="CHEBI:456216"/>
        <dbReference type="EC" id="2.7.1.130"/>
    </reaction>
</comment>
<dbReference type="PANTHER" id="PTHR42724:SF1">
    <property type="entry name" value="TETRAACYLDISACCHARIDE 4'-KINASE, MITOCHONDRIAL-RELATED"/>
    <property type="match status" value="1"/>
</dbReference>
<keyword evidence="11 13" id="KW-0443">Lipid metabolism</keyword>
<proteinExistence type="inferred from homology"/>
<organism evidence="14 15">
    <name type="scientific">Candidatus Magnetobacterium casense</name>
    <dbReference type="NCBI Taxonomy" id="1455061"/>
    <lineage>
        <taxon>Bacteria</taxon>
        <taxon>Pseudomonadati</taxon>
        <taxon>Nitrospirota</taxon>
        <taxon>Thermodesulfovibrionia</taxon>
        <taxon>Thermodesulfovibrionales</taxon>
        <taxon>Candidatus Magnetobacteriaceae</taxon>
        <taxon>Candidatus Magnetobacterium</taxon>
    </lineage>
</organism>
<dbReference type="EMBL" id="JABXWD010000277">
    <property type="protein sequence ID" value="MBV6342543.1"/>
    <property type="molecule type" value="Genomic_DNA"/>
</dbReference>
<keyword evidence="6 13" id="KW-0441">Lipid A biosynthesis</keyword>
<evidence type="ECO:0000313" key="15">
    <source>
        <dbReference type="Proteomes" id="UP001196980"/>
    </source>
</evidence>
<accession>A0ABS6S298</accession>
<gene>
    <name evidence="13 14" type="primary">lpxK</name>
    <name evidence="14" type="ORF">HWQ67_13205</name>
</gene>
<keyword evidence="15" id="KW-1185">Reference proteome</keyword>
<evidence type="ECO:0000256" key="13">
    <source>
        <dbReference type="HAMAP-Rule" id="MF_00409"/>
    </source>
</evidence>
<evidence type="ECO:0000256" key="2">
    <source>
        <dbReference type="ARBA" id="ARBA00004870"/>
    </source>
</evidence>
<evidence type="ECO:0000256" key="11">
    <source>
        <dbReference type="ARBA" id="ARBA00023098"/>
    </source>
</evidence>
<reference evidence="14 15" key="1">
    <citation type="journal article" date="2020" name="J Geophys Res Biogeosci">
        <title>Magnetotaxis as an Adaptation to Enable Bacterial Shuttling of Microbial Sulfur and Sulfur Cycling Across Aquatic Oxic#Anoxic Interfaces.</title>
        <authorList>
            <person name="Li J."/>
            <person name="Liu P."/>
            <person name="Wang J."/>
            <person name="Roberts A.P."/>
            <person name="Pan Y."/>
        </authorList>
    </citation>
    <scope>NUCLEOTIDE SEQUENCE [LARGE SCALE GENOMIC DNA]</scope>
    <source>
        <strain evidence="14 15">MYR-1_YQ</strain>
    </source>
</reference>